<dbReference type="InterPro" id="IPR027417">
    <property type="entry name" value="P-loop_NTPase"/>
</dbReference>
<evidence type="ECO:0000259" key="2">
    <source>
        <dbReference type="Pfam" id="PF13307"/>
    </source>
</evidence>
<feature type="compositionally biased region" description="Basic and acidic residues" evidence="1">
    <location>
        <begin position="88"/>
        <end position="100"/>
    </location>
</feature>
<dbReference type="AlphaFoldDB" id="A0A7R9J0N8"/>
<dbReference type="GO" id="GO:0004386">
    <property type="term" value="F:helicase activity"/>
    <property type="evidence" value="ECO:0007669"/>
    <property type="project" value="InterPro"/>
</dbReference>
<feature type="domain" description="ATP-dependent helicase C-terminal" evidence="2">
    <location>
        <begin position="45"/>
        <end position="82"/>
    </location>
</feature>
<sequence length="177" mass="19960">MGQRLAPDCTYKECIAADDDITVWGTLDDAEIIREQQESSNEEGDALNQALGRCLRHKYDWGALLLVDDRFQKDHLKAKTRQTTSEESPDKHYHTHETHRQTISMSQHNLKQGMTHPGQKNTRRKMKSDSLPDDIKQAGGQNNGYTSQRKTGKIEGGSIASSLDFEQLQTAMKMLSG</sequence>
<dbReference type="InterPro" id="IPR006555">
    <property type="entry name" value="ATP-dep_Helicase_C"/>
</dbReference>
<reference evidence="3" key="1">
    <citation type="submission" date="2020-11" db="EMBL/GenBank/DDBJ databases">
        <authorList>
            <person name="Tran Van P."/>
        </authorList>
    </citation>
    <scope>NUCLEOTIDE SEQUENCE</scope>
</reference>
<dbReference type="GO" id="GO:0003676">
    <property type="term" value="F:nucleic acid binding"/>
    <property type="evidence" value="ECO:0007669"/>
    <property type="project" value="InterPro"/>
</dbReference>
<dbReference type="Pfam" id="PF13307">
    <property type="entry name" value="Helicase_C_2"/>
    <property type="match status" value="1"/>
</dbReference>
<evidence type="ECO:0000313" key="3">
    <source>
        <dbReference type="EMBL" id="CAD7570390.1"/>
    </source>
</evidence>
<feature type="compositionally biased region" description="Polar residues" evidence="1">
    <location>
        <begin position="101"/>
        <end position="112"/>
    </location>
</feature>
<organism evidence="3">
    <name type="scientific">Timema californicum</name>
    <name type="common">California timema</name>
    <name type="synonym">Walking stick</name>
    <dbReference type="NCBI Taxonomy" id="61474"/>
    <lineage>
        <taxon>Eukaryota</taxon>
        <taxon>Metazoa</taxon>
        <taxon>Ecdysozoa</taxon>
        <taxon>Arthropoda</taxon>
        <taxon>Hexapoda</taxon>
        <taxon>Insecta</taxon>
        <taxon>Pterygota</taxon>
        <taxon>Neoptera</taxon>
        <taxon>Polyneoptera</taxon>
        <taxon>Phasmatodea</taxon>
        <taxon>Timematodea</taxon>
        <taxon>Timematoidea</taxon>
        <taxon>Timematidae</taxon>
        <taxon>Timema</taxon>
    </lineage>
</organism>
<dbReference type="EMBL" id="OE180035">
    <property type="protein sequence ID" value="CAD7570390.1"/>
    <property type="molecule type" value="Genomic_DNA"/>
</dbReference>
<feature type="compositionally biased region" description="Basic and acidic residues" evidence="1">
    <location>
        <begin position="127"/>
        <end position="136"/>
    </location>
</feature>
<dbReference type="GO" id="GO:0005524">
    <property type="term" value="F:ATP binding"/>
    <property type="evidence" value="ECO:0007669"/>
    <property type="project" value="InterPro"/>
</dbReference>
<evidence type="ECO:0000256" key="1">
    <source>
        <dbReference type="SAM" id="MobiDB-lite"/>
    </source>
</evidence>
<accession>A0A7R9J0N8</accession>
<dbReference type="GO" id="GO:0006139">
    <property type="term" value="P:nucleobase-containing compound metabolic process"/>
    <property type="evidence" value="ECO:0007669"/>
    <property type="project" value="InterPro"/>
</dbReference>
<name>A0A7R9J0N8_TIMCA</name>
<proteinExistence type="predicted"/>
<dbReference type="Gene3D" id="3.40.50.300">
    <property type="entry name" value="P-loop containing nucleotide triphosphate hydrolases"/>
    <property type="match status" value="1"/>
</dbReference>
<dbReference type="GO" id="GO:0016818">
    <property type="term" value="F:hydrolase activity, acting on acid anhydrides, in phosphorus-containing anhydrides"/>
    <property type="evidence" value="ECO:0007669"/>
    <property type="project" value="InterPro"/>
</dbReference>
<gene>
    <name evidence="3" type="ORF">TCMB3V08_LOCUS3095</name>
</gene>
<feature type="compositionally biased region" description="Polar residues" evidence="1">
    <location>
        <begin position="139"/>
        <end position="149"/>
    </location>
</feature>
<protein>
    <submittedName>
        <fullName evidence="3">(California timema) hypothetical protein</fullName>
    </submittedName>
</protein>
<feature type="region of interest" description="Disordered" evidence="1">
    <location>
        <begin position="77"/>
        <end position="158"/>
    </location>
</feature>